<dbReference type="InterPro" id="IPR011659">
    <property type="entry name" value="WD40"/>
</dbReference>
<name>A0A6J4HR82_9ACTN</name>
<accession>A0A6J4HR82</accession>
<evidence type="ECO:0000256" key="2">
    <source>
        <dbReference type="SAM" id="MobiDB-lite"/>
    </source>
</evidence>
<dbReference type="InterPro" id="IPR011042">
    <property type="entry name" value="6-blade_b-propeller_TolB-like"/>
</dbReference>
<gene>
    <name evidence="3" type="ORF">AVDCRST_MAG10-1212</name>
</gene>
<comment type="similarity">
    <text evidence="1">Belongs to the TolB family.</text>
</comment>
<dbReference type="PANTHER" id="PTHR36842:SF1">
    <property type="entry name" value="PROTEIN TOLB"/>
    <property type="match status" value="1"/>
</dbReference>
<protein>
    <submittedName>
        <fullName evidence="3">TolB protein, periplasmic protein involved in the tonb-independent uptake of group A colicins</fullName>
    </submittedName>
</protein>
<dbReference type="EMBL" id="CADCTB010000081">
    <property type="protein sequence ID" value="CAA9231861.1"/>
    <property type="molecule type" value="Genomic_DNA"/>
</dbReference>
<feature type="compositionally biased region" description="Low complexity" evidence="2">
    <location>
        <begin position="36"/>
        <end position="48"/>
    </location>
</feature>
<evidence type="ECO:0000256" key="1">
    <source>
        <dbReference type="ARBA" id="ARBA00009820"/>
    </source>
</evidence>
<sequence length="122" mass="12623">MLPGPVATARPAWSPEGRQIAFASDRDGGNLDIFVAPTAPTDAGAPPTKVFSSPGLDGEPAWSPDGTKLAFASDRDGAPQVYVANRDGSGVVKLTMKPRSFTPAWSPDGTKLVYINDPAPGS</sequence>
<organism evidence="3">
    <name type="scientific">uncultured Acidimicrobiales bacterium</name>
    <dbReference type="NCBI Taxonomy" id="310071"/>
    <lineage>
        <taxon>Bacteria</taxon>
        <taxon>Bacillati</taxon>
        <taxon>Actinomycetota</taxon>
        <taxon>Acidimicrobiia</taxon>
        <taxon>Acidimicrobiales</taxon>
        <taxon>environmental samples</taxon>
    </lineage>
</organism>
<dbReference type="AlphaFoldDB" id="A0A6J4HR82"/>
<dbReference type="SUPFAM" id="SSF82171">
    <property type="entry name" value="DPP6 N-terminal domain-like"/>
    <property type="match status" value="1"/>
</dbReference>
<feature type="region of interest" description="Disordered" evidence="2">
    <location>
        <begin position="32"/>
        <end position="59"/>
    </location>
</feature>
<dbReference type="PANTHER" id="PTHR36842">
    <property type="entry name" value="PROTEIN TOLB HOMOLOG"/>
    <property type="match status" value="1"/>
</dbReference>
<proteinExistence type="inferred from homology"/>
<dbReference type="Gene3D" id="2.120.10.30">
    <property type="entry name" value="TolB, C-terminal domain"/>
    <property type="match status" value="1"/>
</dbReference>
<reference evidence="3" key="1">
    <citation type="submission" date="2020-02" db="EMBL/GenBank/DDBJ databases">
        <authorList>
            <person name="Meier V. D."/>
        </authorList>
    </citation>
    <scope>NUCLEOTIDE SEQUENCE</scope>
    <source>
        <strain evidence="3">AVDCRST_MAG10</strain>
    </source>
</reference>
<evidence type="ECO:0000313" key="3">
    <source>
        <dbReference type="EMBL" id="CAA9231861.1"/>
    </source>
</evidence>
<dbReference type="Pfam" id="PF07676">
    <property type="entry name" value="PD40"/>
    <property type="match status" value="3"/>
</dbReference>